<dbReference type="CDD" id="cd06849">
    <property type="entry name" value="lipoyl_domain"/>
    <property type="match status" value="1"/>
</dbReference>
<dbReference type="SUPFAM" id="SSF52518">
    <property type="entry name" value="Thiamin diphosphate-binding fold (THDP-binding)"/>
    <property type="match status" value="2"/>
</dbReference>
<evidence type="ECO:0000256" key="1">
    <source>
        <dbReference type="ARBA" id="ARBA00001964"/>
    </source>
</evidence>
<dbReference type="PROSITE" id="PS50968">
    <property type="entry name" value="BIOTINYL_LIPOYL"/>
    <property type="match status" value="1"/>
</dbReference>
<dbReference type="Gene3D" id="3.40.50.970">
    <property type="match status" value="2"/>
</dbReference>
<dbReference type="InterPro" id="IPR051157">
    <property type="entry name" value="PDH/Transketolase"/>
</dbReference>
<evidence type="ECO:0000256" key="7">
    <source>
        <dbReference type="ARBA" id="ARBA00023317"/>
    </source>
</evidence>
<dbReference type="AlphaFoldDB" id="A0A381YJJ7"/>
<evidence type="ECO:0000256" key="2">
    <source>
        <dbReference type="ARBA" id="ARBA00012281"/>
    </source>
</evidence>
<dbReference type="InterPro" id="IPR035807">
    <property type="entry name" value="PDC_E1_N"/>
</dbReference>
<dbReference type="PIRSF" id="PIRSF000156">
    <property type="entry name" value="Pyruvate_dh_E1"/>
    <property type="match status" value="1"/>
</dbReference>
<reference evidence="10" key="1">
    <citation type="submission" date="2018-05" db="EMBL/GenBank/DDBJ databases">
        <authorList>
            <person name="Lanie J.A."/>
            <person name="Ng W.-L."/>
            <person name="Kazmierczak K.M."/>
            <person name="Andrzejewski T.M."/>
            <person name="Davidsen T.M."/>
            <person name="Wayne K.J."/>
            <person name="Tettelin H."/>
            <person name="Glass J.I."/>
            <person name="Rusch D."/>
            <person name="Podicherti R."/>
            <person name="Tsui H.-C.T."/>
            <person name="Winkler M.E."/>
        </authorList>
    </citation>
    <scope>NUCLEOTIDE SEQUENCE</scope>
</reference>
<dbReference type="InterPro" id="IPR029061">
    <property type="entry name" value="THDP-binding"/>
</dbReference>
<feature type="domain" description="Lipoyl-binding" evidence="9">
    <location>
        <begin position="7"/>
        <end position="81"/>
    </location>
</feature>
<protein>
    <recommendedName>
        <fullName evidence="3">Pyruvate dehydrogenase E1 component</fullName>
        <ecNumber evidence="2">1.2.4.1</ecNumber>
    </recommendedName>
</protein>
<keyword evidence="5" id="KW-0560">Oxidoreductase</keyword>
<dbReference type="InterPro" id="IPR011053">
    <property type="entry name" value="Single_hybrid_motif"/>
</dbReference>
<dbReference type="Gene3D" id="2.40.50.100">
    <property type="match status" value="1"/>
</dbReference>
<dbReference type="InterPro" id="IPR004660">
    <property type="entry name" value="PDH_E1"/>
</dbReference>
<dbReference type="PROSITE" id="PS00189">
    <property type="entry name" value="LIPOYL"/>
    <property type="match status" value="1"/>
</dbReference>
<dbReference type="EC" id="1.2.4.1" evidence="2"/>
<keyword evidence="4" id="KW-0450">Lipoyl</keyword>
<accession>A0A381YJJ7</accession>
<dbReference type="PANTHER" id="PTHR43825:SF3">
    <property type="entry name" value="PYRUVATE DEHYDROGENASE E1 COMPONENT"/>
    <property type="match status" value="1"/>
</dbReference>
<dbReference type="NCBIfam" id="TIGR00759">
    <property type="entry name" value="aceE"/>
    <property type="match status" value="1"/>
</dbReference>
<gene>
    <name evidence="10" type="ORF">METZ01_LOCUS130110</name>
</gene>
<evidence type="ECO:0000313" key="10">
    <source>
        <dbReference type="EMBL" id="SVA77256.1"/>
    </source>
</evidence>
<dbReference type="Gene3D" id="3.40.50.920">
    <property type="match status" value="1"/>
</dbReference>
<dbReference type="Pfam" id="PF00456">
    <property type="entry name" value="Transketolase_N"/>
    <property type="match status" value="1"/>
</dbReference>
<evidence type="ECO:0000259" key="9">
    <source>
        <dbReference type="PROSITE" id="PS50968"/>
    </source>
</evidence>
<dbReference type="Pfam" id="PF22613">
    <property type="entry name" value="Transketolase_C_1"/>
    <property type="match status" value="1"/>
</dbReference>
<dbReference type="CDD" id="cd02017">
    <property type="entry name" value="TPP_E1_EcPDC_like"/>
    <property type="match status" value="1"/>
</dbReference>
<sequence length="1006" mass="113580">MYNSYMTKNISVPDIGDFKDVEIIEILVKTGDKIKKDDPIVTLESDKSSVEVPSPFEGKISELKVKIGDRVSEGSILATLEGEDVKKEEEKIEPKKFIKKKKTEELKSNGLKNGHQRTYAQPISKDDIDPVETQEWLDSLKAVIKTDGSSRAGYLLKKVIDEAYSQGLVLPDTRTTPYINTIPASADVRSPGDQNIERKIRAYIRWNAAAMVVRANKKNPELGGHIGTFASAATLYDVGMNHFWRAKNNKFGGDLIYFQGHSAPGMYARAFLEGRITEKQLDRFRQEIEPGGLSSYPHPWLMPKFWQFTTVSMGLGPMMAIYQARFTKYLINRGLLKDQDRKIWCHIGDGEMDEPESLGAIGLAARTKLDNLIFVVNCNLQRLDGPVRGNGKIIQELEGRFRGAGWNVIKVIWGSYWDPLLSKDKTGLLVKRMTEAVDGEYQAFKAKGGAYVREKFFGKYPELKELVANMTDADIWKLNRGGHDPHKVYSAYHAAVRSKGKPTVIIAKTIKGYGMGSSGESMNTTHQQKKLDEKDLLYYRDRFDVPLTDQQVKNIEYYRPSDSSKEIKYLKNCRMKLGGNIPKRTTSAKSIKTPSIDIFENFMKSTGDKEMSTTMVLVRMLANLLRDKNAAKRLVPIIPDEARTFGMEGFFQKIGIYAHEGQKYEPVDSEQLSSYREDKSGQVLQEGITEAGAMSSWIAAGTAYTNHDIEMIPIYLFYSMFGFQRIGDLAWAAADSQTRGFLIGATSGKTTLAGEGLQHQDGHSHLLASAIPNCISYDPTFAYEMAVIFRDGLRRMHEKKENIYYYITAMNENYSHPAKPVGSDQGILKGMYLFKEFKGKGKAKVQMLGSGTILREIIKAAEVLSKDYGIDCKVWSVTSFNELKKDGMEVERKNLLNPSDKPNKSYVETCLHRQEGTIIAASDYIRSYSDQIRPFVKKPFYSLGTDGFGRSDTREKLRNFFEVDKKHIVVYTLSALAKEQLLESKQAEKAIKKYKIDQKKIFPTKL</sequence>
<keyword evidence="6" id="KW-0786">Thiamine pyrophosphate</keyword>
<dbReference type="FunFam" id="2.40.50.100:FF:000009">
    <property type="entry name" value="Acetyltransferase component of pyruvate dehydrogenase complex"/>
    <property type="match status" value="1"/>
</dbReference>
<comment type="cofactor">
    <cofactor evidence="1">
        <name>thiamine diphosphate</name>
        <dbReference type="ChEBI" id="CHEBI:58937"/>
    </cofactor>
</comment>
<evidence type="ECO:0000256" key="8">
    <source>
        <dbReference type="ARBA" id="ARBA00051231"/>
    </source>
</evidence>
<dbReference type="PANTHER" id="PTHR43825">
    <property type="entry name" value="PYRUVATE DEHYDROGENASE E1 COMPONENT"/>
    <property type="match status" value="1"/>
</dbReference>
<dbReference type="InterPro" id="IPR000089">
    <property type="entry name" value="Biotin_lipoyl"/>
</dbReference>
<evidence type="ECO:0000256" key="4">
    <source>
        <dbReference type="ARBA" id="ARBA00022823"/>
    </source>
</evidence>
<dbReference type="InterPro" id="IPR055152">
    <property type="entry name" value="Transketolase-like_C_2"/>
</dbReference>
<keyword evidence="7" id="KW-0670">Pyruvate</keyword>
<dbReference type="EMBL" id="UINC01018400">
    <property type="protein sequence ID" value="SVA77256.1"/>
    <property type="molecule type" value="Genomic_DNA"/>
</dbReference>
<dbReference type="InterPro" id="IPR003016">
    <property type="entry name" value="2-oxoA_DH_lipoyl-BS"/>
</dbReference>
<evidence type="ECO:0000256" key="3">
    <source>
        <dbReference type="ARBA" id="ARBA00017172"/>
    </source>
</evidence>
<dbReference type="FunFam" id="3.40.50.970:FF:000011">
    <property type="entry name" value="Pyruvate dehydrogenase E1 component"/>
    <property type="match status" value="1"/>
</dbReference>
<comment type="catalytic activity">
    <reaction evidence="8">
        <text>N(6)-[(R)-lipoyl]-L-lysyl-[protein] + pyruvate + H(+) = N(6)-[(R)-S(8)-acetyldihydrolipoyl]-L-lysyl-[protein] + CO2</text>
        <dbReference type="Rhea" id="RHEA:19189"/>
        <dbReference type="Rhea" id="RHEA-COMP:10474"/>
        <dbReference type="Rhea" id="RHEA-COMP:10478"/>
        <dbReference type="ChEBI" id="CHEBI:15361"/>
        <dbReference type="ChEBI" id="CHEBI:15378"/>
        <dbReference type="ChEBI" id="CHEBI:16526"/>
        <dbReference type="ChEBI" id="CHEBI:83099"/>
        <dbReference type="ChEBI" id="CHEBI:83111"/>
        <dbReference type="EC" id="1.2.4.1"/>
    </reaction>
</comment>
<proteinExistence type="predicted"/>
<organism evidence="10">
    <name type="scientific">marine metagenome</name>
    <dbReference type="NCBI Taxonomy" id="408172"/>
    <lineage>
        <taxon>unclassified sequences</taxon>
        <taxon>metagenomes</taxon>
        <taxon>ecological metagenomes</taxon>
    </lineage>
</organism>
<dbReference type="SUPFAM" id="SSF52922">
    <property type="entry name" value="TK C-terminal domain-like"/>
    <property type="match status" value="1"/>
</dbReference>
<dbReference type="InterPro" id="IPR041621">
    <property type="entry name" value="PDH_E1_M"/>
</dbReference>
<dbReference type="Pfam" id="PF17831">
    <property type="entry name" value="PDH_E1_M"/>
    <property type="match status" value="1"/>
</dbReference>
<evidence type="ECO:0000256" key="6">
    <source>
        <dbReference type="ARBA" id="ARBA00023052"/>
    </source>
</evidence>
<evidence type="ECO:0000256" key="5">
    <source>
        <dbReference type="ARBA" id="ARBA00023002"/>
    </source>
</evidence>
<dbReference type="Pfam" id="PF00364">
    <property type="entry name" value="Biotin_lipoyl"/>
    <property type="match status" value="1"/>
</dbReference>
<dbReference type="GO" id="GO:0004739">
    <property type="term" value="F:pyruvate dehydrogenase (acetyl-transferring) activity"/>
    <property type="evidence" value="ECO:0007669"/>
    <property type="project" value="UniProtKB-EC"/>
</dbReference>
<dbReference type="InterPro" id="IPR009014">
    <property type="entry name" value="Transketo_C/PFOR_II"/>
</dbReference>
<dbReference type="InterPro" id="IPR005474">
    <property type="entry name" value="Transketolase_N"/>
</dbReference>
<dbReference type="SUPFAM" id="SSF51230">
    <property type="entry name" value="Single hybrid motif"/>
    <property type="match status" value="1"/>
</dbReference>
<name>A0A381YJJ7_9ZZZZ</name>